<dbReference type="InterPro" id="IPR050087">
    <property type="entry name" value="AON_synthase_class-II"/>
</dbReference>
<dbReference type="SUPFAM" id="SSF53383">
    <property type="entry name" value="PLP-dependent transferases"/>
    <property type="match status" value="1"/>
</dbReference>
<protein>
    <recommendedName>
        <fullName evidence="3">serine C-palmitoyltransferase</fullName>
        <ecNumber evidence="3">2.3.1.50</ecNumber>
    </recommendedName>
</protein>
<evidence type="ECO:0000313" key="11">
    <source>
        <dbReference type="Proteomes" id="UP001159405"/>
    </source>
</evidence>
<accession>A0ABN8N0W9</accession>
<evidence type="ECO:0000313" key="10">
    <source>
        <dbReference type="EMBL" id="CAH3040664.1"/>
    </source>
</evidence>
<dbReference type="InterPro" id="IPR015424">
    <property type="entry name" value="PyrdxlP-dep_Trfase"/>
</dbReference>
<comment type="similarity">
    <text evidence="2 8">Belongs to the class-II pyridoxal-phosphate-dependent aminotransferase family.</text>
</comment>
<dbReference type="InterPro" id="IPR001917">
    <property type="entry name" value="Aminotrans_II_pyridoxalP_BS"/>
</dbReference>
<dbReference type="CDD" id="cd06454">
    <property type="entry name" value="KBL_like"/>
    <property type="match status" value="1"/>
</dbReference>
<dbReference type="PANTHER" id="PTHR13693:SF3">
    <property type="entry name" value="LD36009P"/>
    <property type="match status" value="1"/>
</dbReference>
<keyword evidence="5 8" id="KW-0663">Pyridoxal phosphate</keyword>
<comment type="caution">
    <text evidence="10">The sequence shown here is derived from an EMBL/GenBank/DDBJ whole genome shotgun (WGS) entry which is preliminary data.</text>
</comment>
<dbReference type="EMBL" id="CALNXK010000008">
    <property type="protein sequence ID" value="CAH3040664.1"/>
    <property type="molecule type" value="Genomic_DNA"/>
</dbReference>
<organism evidence="10 11">
    <name type="scientific">Porites lobata</name>
    <dbReference type="NCBI Taxonomy" id="104759"/>
    <lineage>
        <taxon>Eukaryota</taxon>
        <taxon>Metazoa</taxon>
        <taxon>Cnidaria</taxon>
        <taxon>Anthozoa</taxon>
        <taxon>Hexacorallia</taxon>
        <taxon>Scleractinia</taxon>
        <taxon>Fungiina</taxon>
        <taxon>Poritidae</taxon>
        <taxon>Porites</taxon>
    </lineage>
</organism>
<name>A0ABN8N0W9_9CNID</name>
<dbReference type="Proteomes" id="UP001159405">
    <property type="component" value="Unassembled WGS sequence"/>
</dbReference>
<dbReference type="InterPro" id="IPR004839">
    <property type="entry name" value="Aminotransferase_I/II_large"/>
</dbReference>
<evidence type="ECO:0000256" key="8">
    <source>
        <dbReference type="RuleBase" id="RU003693"/>
    </source>
</evidence>
<gene>
    <name evidence="10" type="ORF">PLOB_00045849</name>
</gene>
<reference evidence="10 11" key="1">
    <citation type="submission" date="2022-05" db="EMBL/GenBank/DDBJ databases">
        <authorList>
            <consortium name="Genoscope - CEA"/>
            <person name="William W."/>
        </authorList>
    </citation>
    <scope>NUCLEOTIDE SEQUENCE [LARGE SCALE GENOMIC DNA]</scope>
</reference>
<evidence type="ECO:0000256" key="3">
    <source>
        <dbReference type="ARBA" id="ARBA00013220"/>
    </source>
</evidence>
<keyword evidence="4" id="KW-0808">Transferase</keyword>
<evidence type="ECO:0000256" key="6">
    <source>
        <dbReference type="ARBA" id="ARBA00023315"/>
    </source>
</evidence>
<evidence type="ECO:0000256" key="4">
    <source>
        <dbReference type="ARBA" id="ARBA00022679"/>
    </source>
</evidence>
<dbReference type="PROSITE" id="PS00599">
    <property type="entry name" value="AA_TRANSFER_CLASS_2"/>
    <property type="match status" value="1"/>
</dbReference>
<dbReference type="Gene3D" id="3.40.640.10">
    <property type="entry name" value="Type I PLP-dependent aspartate aminotransferase-like (Major domain)"/>
    <property type="match status" value="1"/>
</dbReference>
<evidence type="ECO:0000259" key="9">
    <source>
        <dbReference type="Pfam" id="PF00155"/>
    </source>
</evidence>
<evidence type="ECO:0000256" key="5">
    <source>
        <dbReference type="ARBA" id="ARBA00022898"/>
    </source>
</evidence>
<dbReference type="Pfam" id="PF00155">
    <property type="entry name" value="Aminotran_1_2"/>
    <property type="match status" value="1"/>
</dbReference>
<evidence type="ECO:0000256" key="2">
    <source>
        <dbReference type="ARBA" id="ARBA00008392"/>
    </source>
</evidence>
<feature type="domain" description="Aminotransferase class I/classII large" evidence="9">
    <location>
        <begin position="150"/>
        <end position="510"/>
    </location>
</feature>
<dbReference type="InterPro" id="IPR015421">
    <property type="entry name" value="PyrdxlP-dep_Trfase_major"/>
</dbReference>
<dbReference type="EC" id="2.3.1.50" evidence="3"/>
<dbReference type="PANTHER" id="PTHR13693">
    <property type="entry name" value="CLASS II AMINOTRANSFERASE/8-AMINO-7-OXONONANOATE SYNTHASE"/>
    <property type="match status" value="1"/>
</dbReference>
<dbReference type="InterPro" id="IPR015422">
    <property type="entry name" value="PyrdxlP-dep_Trfase_small"/>
</dbReference>
<comment type="cofactor">
    <cofactor evidence="1 8">
        <name>pyridoxal 5'-phosphate</name>
        <dbReference type="ChEBI" id="CHEBI:597326"/>
    </cofactor>
</comment>
<keyword evidence="6" id="KW-0012">Acyltransferase</keyword>
<evidence type="ECO:0000256" key="1">
    <source>
        <dbReference type="ARBA" id="ARBA00001933"/>
    </source>
</evidence>
<comment type="catalytic activity">
    <reaction evidence="7">
        <text>L-serine + hexadecanoyl-CoA + H(+) = 3-oxosphinganine + CO2 + CoA</text>
        <dbReference type="Rhea" id="RHEA:14761"/>
        <dbReference type="ChEBI" id="CHEBI:15378"/>
        <dbReference type="ChEBI" id="CHEBI:16526"/>
        <dbReference type="ChEBI" id="CHEBI:33384"/>
        <dbReference type="ChEBI" id="CHEBI:57287"/>
        <dbReference type="ChEBI" id="CHEBI:57379"/>
        <dbReference type="ChEBI" id="CHEBI:58299"/>
        <dbReference type="EC" id="2.3.1.50"/>
    </reaction>
</comment>
<evidence type="ECO:0000256" key="7">
    <source>
        <dbReference type="ARBA" id="ARBA00048528"/>
    </source>
</evidence>
<keyword evidence="11" id="KW-1185">Reference proteome</keyword>
<proteinExistence type="inferred from homology"/>
<sequence>MVAGAYKTSPVGQKSYKNGFSAKKNGFAAHEKEKLKEFKDSFVEEFEDTPFQVAVLTYLSYFFLILFGYLRDFLRKYGLEKSKAPKEHGNKGFVPLYADFESFYTRNLYTRIRDCWNRPICSVPGDTIKILDRASDDYGWSFRQTGQSTKALNLGSYNYLGFAENVGSCAEAAEEAVKQYGVGGCSPRHEYGTLENLHDELEHLVARFIGKPAAMTFGMGFATNSTNIPTLVGKGDLIVSDELNHASLVLGARLSGAKIKVFKHNDMKSLENILRESVVQGQPRTHRPWRKILIIVEGVYSMEGSIVRLPEVIALKKKYKAYLFLDEAHSIGAMGPRGRGVTDYFGVDPNDVDIMMGTFTKSFGAAGGYIAATKEIIDHIRGCSHSAAYASSMSPPVAMQIISSMKMIMGEDGTDKGKKRLTALAENSKYFRQRLKKMGFIVYGHDASPVIPLLLYMPAKIAAFGREMLKRNVAVVVVGFPATPLIESRTRFCMSASHTREQLDKALEAIDEVGDILQLKYSKQTKNLKA</sequence>
<dbReference type="Gene3D" id="3.90.1150.10">
    <property type="entry name" value="Aspartate Aminotransferase, domain 1"/>
    <property type="match status" value="1"/>
</dbReference>